<dbReference type="InterPro" id="IPR036430">
    <property type="entry name" value="RNase_T2-like_sf"/>
</dbReference>
<evidence type="ECO:0000313" key="5">
    <source>
        <dbReference type="Proteomes" id="UP000675881"/>
    </source>
</evidence>
<sequence length="423" mass="48348">MKGSSGLSARLSNEDYSSLSLHRDLFKIRVCKRKCYGEVDGSVCKTILTLMISSLTSRYKDVVVLIEIDKLSASYQYDIIIKTLKMLDDLSFYVISMSFDNHPINTKMFFDYMCNGCLSTSISNPINSSKNNISFFPIWNIIFKNCVYILYSLKDLGNRFTVLILTKMIPRIFISLWVLWLSISYVGAYEHKEFDFLYFTQVWPQSACVKWKDSSKNHTCNMNNGADWSIHGVWPTKNMTIGPLYCNNTTKFDQKALKDILSELEAHWIDVHGGSHDKYGGSLSGSSYDAEAFINAVKSSLGGFTPALECEKNKEGHYLYQLGICMDKTFQLINCDRIAGGVYGNCPKETNSLIKYPYGPQSRSHIYAWFIGIFFLCIFGGIAYYFDKIIFAQSCNCIHSYNNSYYNLQFSEVNVLTEYCLSY</sequence>
<evidence type="ECO:0000256" key="1">
    <source>
        <dbReference type="ARBA" id="ARBA00007469"/>
    </source>
</evidence>
<dbReference type="Pfam" id="PF00445">
    <property type="entry name" value="Ribonuclease_T2"/>
    <property type="match status" value="1"/>
</dbReference>
<reference evidence="4" key="1">
    <citation type="submission" date="2021-02" db="EMBL/GenBank/DDBJ databases">
        <authorList>
            <person name="Bekaert M."/>
        </authorList>
    </citation>
    <scope>NUCLEOTIDE SEQUENCE</scope>
    <source>
        <strain evidence="4">IoA-00</strain>
    </source>
</reference>
<protein>
    <submittedName>
        <fullName evidence="4">RNASET2</fullName>
        <ecNumber evidence="4">4.6.1.19</ecNumber>
    </submittedName>
</protein>
<comment type="similarity">
    <text evidence="1 2">Belongs to the RNase T2 family.</text>
</comment>
<evidence type="ECO:0000313" key="4">
    <source>
        <dbReference type="EMBL" id="CAF2846999.1"/>
    </source>
</evidence>
<organism evidence="4 5">
    <name type="scientific">Lepeophtheirus salmonis</name>
    <name type="common">Salmon louse</name>
    <name type="synonym">Caligus salmonis</name>
    <dbReference type="NCBI Taxonomy" id="72036"/>
    <lineage>
        <taxon>Eukaryota</taxon>
        <taxon>Metazoa</taxon>
        <taxon>Ecdysozoa</taxon>
        <taxon>Arthropoda</taxon>
        <taxon>Crustacea</taxon>
        <taxon>Multicrustacea</taxon>
        <taxon>Hexanauplia</taxon>
        <taxon>Copepoda</taxon>
        <taxon>Siphonostomatoida</taxon>
        <taxon>Caligidae</taxon>
        <taxon>Lepeophtheirus</taxon>
    </lineage>
</organism>
<dbReference type="GO" id="GO:0003723">
    <property type="term" value="F:RNA binding"/>
    <property type="evidence" value="ECO:0007669"/>
    <property type="project" value="InterPro"/>
</dbReference>
<feature type="domain" description="Transposable element P transposase-like RNase H" evidence="3">
    <location>
        <begin position="43"/>
        <end position="109"/>
    </location>
</feature>
<name>A0A7R8CKI5_LEPSM</name>
<dbReference type="InterPro" id="IPR001568">
    <property type="entry name" value="RNase_T2-like"/>
</dbReference>
<keyword evidence="5" id="KW-1185">Reference proteome</keyword>
<dbReference type="EC" id="4.6.1.19" evidence="4"/>
<dbReference type="PANTHER" id="PTHR11240">
    <property type="entry name" value="RIBONUCLEASE T2"/>
    <property type="match status" value="1"/>
</dbReference>
<evidence type="ECO:0000256" key="2">
    <source>
        <dbReference type="RuleBase" id="RU004328"/>
    </source>
</evidence>
<evidence type="ECO:0000259" key="3">
    <source>
        <dbReference type="Pfam" id="PF21787"/>
    </source>
</evidence>
<dbReference type="OrthoDB" id="435754at2759"/>
<dbReference type="GO" id="GO:0033897">
    <property type="term" value="F:ribonuclease T2 activity"/>
    <property type="evidence" value="ECO:0007669"/>
    <property type="project" value="UniProtKB-EC"/>
</dbReference>
<gene>
    <name evidence="4" type="ORF">LSAA_5586</name>
</gene>
<dbReference type="GO" id="GO:0006401">
    <property type="term" value="P:RNA catabolic process"/>
    <property type="evidence" value="ECO:0007669"/>
    <property type="project" value="TreeGrafter"/>
</dbReference>
<dbReference type="Proteomes" id="UP000675881">
    <property type="component" value="Chromosome 14"/>
</dbReference>
<dbReference type="EMBL" id="HG994593">
    <property type="protein sequence ID" value="CAF2846999.1"/>
    <property type="molecule type" value="Genomic_DNA"/>
</dbReference>
<dbReference type="Pfam" id="PF21787">
    <property type="entry name" value="TNP-like_RNaseH_N"/>
    <property type="match status" value="1"/>
</dbReference>
<dbReference type="InterPro" id="IPR048365">
    <property type="entry name" value="TNP-like_RNaseH_N"/>
</dbReference>
<keyword evidence="4" id="KW-0456">Lyase</keyword>
<dbReference type="Gene3D" id="3.90.730.10">
    <property type="entry name" value="Ribonuclease T2-like"/>
    <property type="match status" value="2"/>
</dbReference>
<accession>A0A7R8CKI5</accession>
<dbReference type="AlphaFoldDB" id="A0A7R8CKI5"/>
<dbReference type="SUPFAM" id="SSF55895">
    <property type="entry name" value="Ribonuclease Rh-like"/>
    <property type="match status" value="1"/>
</dbReference>
<dbReference type="PANTHER" id="PTHR11240:SF22">
    <property type="entry name" value="RIBONUCLEASE T2"/>
    <property type="match status" value="1"/>
</dbReference>
<proteinExistence type="inferred from homology"/>
<dbReference type="GO" id="GO:0005576">
    <property type="term" value="C:extracellular region"/>
    <property type="evidence" value="ECO:0007669"/>
    <property type="project" value="TreeGrafter"/>
</dbReference>